<evidence type="ECO:0000256" key="2">
    <source>
        <dbReference type="ARBA" id="ARBA00004870"/>
    </source>
</evidence>
<dbReference type="EC" id="2.7.1.130" evidence="3 13"/>
<evidence type="ECO:0000256" key="3">
    <source>
        <dbReference type="ARBA" id="ARBA00012071"/>
    </source>
</evidence>
<keyword evidence="9 13" id="KW-0418">Kinase</keyword>
<evidence type="ECO:0000256" key="1">
    <source>
        <dbReference type="ARBA" id="ARBA00002274"/>
    </source>
</evidence>
<evidence type="ECO:0000256" key="12">
    <source>
        <dbReference type="ARBA" id="ARBA00029757"/>
    </source>
</evidence>
<evidence type="ECO:0000256" key="11">
    <source>
        <dbReference type="ARBA" id="ARBA00023098"/>
    </source>
</evidence>
<dbReference type="UniPathway" id="UPA00359">
    <property type="reaction ID" value="UER00482"/>
</dbReference>
<dbReference type="KEGG" id="aas:Aasi_0426"/>
<evidence type="ECO:0000256" key="8">
    <source>
        <dbReference type="ARBA" id="ARBA00022741"/>
    </source>
</evidence>
<dbReference type="Pfam" id="PF02606">
    <property type="entry name" value="LpxK"/>
    <property type="match status" value="1"/>
</dbReference>
<keyword evidence="16" id="KW-1185">Reference proteome</keyword>
<sequence length="364" mass="42537">MIFEKLKRRLFIIGLNLITPLGWLYGLIMRLRNFLYNAGLKQVYEYTHPITIISIGNLTVGGTGKTPCIEYLLRLLQENFYTVVVSRGYKRKTHGYRIANILDNARTIGDEPYQLYKKFVTKNAKTQVIVSEDRAKAIQRLITNYPYTEVILLDDGFQHRRVKRKLNLLLTSFHKPFFRDYILPVGRLREPRQAASRADIILVTKCPEVLTYDMQEDFKQHINLYCKTPTPPIFFTRIQYSTPKSLYPSHADNFSKYIVLVTGIADPAPLVEYVCKTYQLVYHIAFKDHHQFTQTDVRKIVSIFNQVTYKKKCILTTEKDSMRLIDPNVSSILRQIPVFLLPMSMEFIEGEQAFTKLIWDSIEK</sequence>
<proteinExistence type="inferred from homology"/>
<evidence type="ECO:0000256" key="7">
    <source>
        <dbReference type="ARBA" id="ARBA00022679"/>
    </source>
</evidence>
<keyword evidence="10 13" id="KW-0067">ATP-binding</keyword>
<evidence type="ECO:0000256" key="9">
    <source>
        <dbReference type="ARBA" id="ARBA00022777"/>
    </source>
</evidence>
<keyword evidence="11 13" id="KW-0443">Lipid metabolism</keyword>
<dbReference type="STRING" id="452471.Aasi_0426"/>
<comment type="pathway">
    <text evidence="2 13">Glycolipid biosynthesis; lipid IV(A) biosynthesis; lipid IV(A) from (3R)-3-hydroxytetradecanoyl-[acyl-carrier-protein] and UDP-N-acetyl-alpha-D-glucosamine: step 6/6.</text>
</comment>
<dbReference type="RefSeq" id="WP_012472605.1">
    <property type="nucleotide sequence ID" value="NC_010830.1"/>
</dbReference>
<dbReference type="GO" id="GO:0009244">
    <property type="term" value="P:lipopolysaccharide core region biosynthetic process"/>
    <property type="evidence" value="ECO:0007669"/>
    <property type="project" value="TreeGrafter"/>
</dbReference>
<dbReference type="GO" id="GO:0005524">
    <property type="term" value="F:ATP binding"/>
    <property type="evidence" value="ECO:0007669"/>
    <property type="project" value="UniProtKB-UniRule"/>
</dbReference>
<dbReference type="InterPro" id="IPR003758">
    <property type="entry name" value="LpxK"/>
</dbReference>
<dbReference type="GO" id="GO:0009029">
    <property type="term" value="F:lipid-A 4'-kinase activity"/>
    <property type="evidence" value="ECO:0007669"/>
    <property type="project" value="UniProtKB-UniRule"/>
</dbReference>
<reference evidence="15 16" key="1">
    <citation type="journal article" date="2010" name="J. Bacteriol.">
        <title>The genome of the amoeba symbiont 'Candidatus Amoebophilus asiaticus' reveals common mechanisms for host cell interaction among amoeba-associated bacteria.</title>
        <authorList>
            <person name="Schmitz-Esser S."/>
            <person name="Tischler P."/>
            <person name="Arnold R."/>
            <person name="Montanaro J."/>
            <person name="Wagner M."/>
            <person name="Rattei T."/>
            <person name="Horn M."/>
        </authorList>
    </citation>
    <scope>NUCLEOTIDE SEQUENCE [LARGE SCALE GENOMIC DNA]</scope>
    <source>
        <strain evidence="15 16">5a2</strain>
    </source>
</reference>
<dbReference type="NCBIfam" id="TIGR00682">
    <property type="entry name" value="lpxK"/>
    <property type="match status" value="1"/>
</dbReference>
<dbReference type="Proteomes" id="UP000001227">
    <property type="component" value="Chromosome"/>
</dbReference>
<evidence type="ECO:0000256" key="6">
    <source>
        <dbReference type="ARBA" id="ARBA00022556"/>
    </source>
</evidence>
<dbReference type="HOGENOM" id="CLU_038816_6_0_10"/>
<dbReference type="eggNOG" id="COG1663">
    <property type="taxonomic scope" value="Bacteria"/>
</dbReference>
<accession>B3ERJ0</accession>
<dbReference type="InterPro" id="IPR027417">
    <property type="entry name" value="P-loop_NTPase"/>
</dbReference>
<evidence type="ECO:0000313" key="15">
    <source>
        <dbReference type="EMBL" id="ACE05842.1"/>
    </source>
</evidence>
<keyword evidence="14" id="KW-1133">Transmembrane helix</keyword>
<evidence type="ECO:0000256" key="14">
    <source>
        <dbReference type="SAM" id="Phobius"/>
    </source>
</evidence>
<evidence type="ECO:0000256" key="10">
    <source>
        <dbReference type="ARBA" id="ARBA00022840"/>
    </source>
</evidence>
<dbReference type="EMBL" id="CP001102">
    <property type="protein sequence ID" value="ACE05842.1"/>
    <property type="molecule type" value="Genomic_DNA"/>
</dbReference>
<keyword evidence="14" id="KW-0472">Membrane</keyword>
<comment type="catalytic activity">
    <reaction evidence="13">
        <text>a lipid A disaccharide + ATP = a lipid IVA + ADP + H(+)</text>
        <dbReference type="Rhea" id="RHEA:67840"/>
        <dbReference type="ChEBI" id="CHEBI:15378"/>
        <dbReference type="ChEBI" id="CHEBI:30616"/>
        <dbReference type="ChEBI" id="CHEBI:176343"/>
        <dbReference type="ChEBI" id="CHEBI:176425"/>
        <dbReference type="ChEBI" id="CHEBI:456216"/>
        <dbReference type="EC" id="2.7.1.130"/>
    </reaction>
</comment>
<evidence type="ECO:0000256" key="13">
    <source>
        <dbReference type="HAMAP-Rule" id="MF_00409"/>
    </source>
</evidence>
<dbReference type="PANTHER" id="PTHR42724:SF1">
    <property type="entry name" value="TETRAACYLDISACCHARIDE 4'-KINASE, MITOCHONDRIAL-RELATED"/>
    <property type="match status" value="1"/>
</dbReference>
<dbReference type="AlphaFoldDB" id="B3ERJ0"/>
<name>B3ERJ0_AMOA5</name>
<comment type="similarity">
    <text evidence="13">Belongs to the LpxK family.</text>
</comment>
<keyword evidence="6 13" id="KW-0441">Lipid A biosynthesis</keyword>
<dbReference type="GO" id="GO:0005886">
    <property type="term" value="C:plasma membrane"/>
    <property type="evidence" value="ECO:0007669"/>
    <property type="project" value="TreeGrafter"/>
</dbReference>
<organism evidence="15 16">
    <name type="scientific">Amoebophilus asiaticus (strain 5a2)</name>
    <dbReference type="NCBI Taxonomy" id="452471"/>
    <lineage>
        <taxon>Bacteria</taxon>
        <taxon>Pseudomonadati</taxon>
        <taxon>Bacteroidota</taxon>
        <taxon>Cytophagia</taxon>
        <taxon>Cytophagales</taxon>
        <taxon>Amoebophilaceae</taxon>
        <taxon>Candidatus Amoebophilus</taxon>
    </lineage>
</organism>
<evidence type="ECO:0000256" key="4">
    <source>
        <dbReference type="ARBA" id="ARBA00016436"/>
    </source>
</evidence>
<dbReference type="SUPFAM" id="SSF52540">
    <property type="entry name" value="P-loop containing nucleoside triphosphate hydrolases"/>
    <property type="match status" value="1"/>
</dbReference>
<keyword evidence="8 13" id="KW-0547">Nucleotide-binding</keyword>
<dbReference type="HAMAP" id="MF_00409">
    <property type="entry name" value="LpxK"/>
    <property type="match status" value="1"/>
</dbReference>
<keyword evidence="7 13" id="KW-0808">Transferase</keyword>
<protein>
    <recommendedName>
        <fullName evidence="4 13">Tetraacyldisaccharide 4'-kinase</fullName>
        <ecNumber evidence="3 13">2.7.1.130</ecNumber>
    </recommendedName>
    <alternativeName>
        <fullName evidence="12 13">Lipid A 4'-kinase</fullName>
    </alternativeName>
</protein>
<feature type="binding site" evidence="13">
    <location>
        <begin position="59"/>
        <end position="66"/>
    </location>
    <ligand>
        <name>ATP</name>
        <dbReference type="ChEBI" id="CHEBI:30616"/>
    </ligand>
</feature>
<gene>
    <name evidence="13" type="primary">lpxK</name>
    <name evidence="15" type="ordered locus">Aasi_0426</name>
</gene>
<dbReference type="GO" id="GO:0009245">
    <property type="term" value="P:lipid A biosynthetic process"/>
    <property type="evidence" value="ECO:0007669"/>
    <property type="project" value="UniProtKB-UniRule"/>
</dbReference>
<keyword evidence="5 13" id="KW-0444">Lipid biosynthesis</keyword>
<keyword evidence="14" id="KW-0812">Transmembrane</keyword>
<dbReference type="PANTHER" id="PTHR42724">
    <property type="entry name" value="TETRAACYLDISACCHARIDE 4'-KINASE"/>
    <property type="match status" value="1"/>
</dbReference>
<evidence type="ECO:0000313" key="16">
    <source>
        <dbReference type="Proteomes" id="UP000001227"/>
    </source>
</evidence>
<dbReference type="OrthoDB" id="9766423at2"/>
<feature type="transmembrane region" description="Helical" evidence="14">
    <location>
        <begin position="12"/>
        <end position="31"/>
    </location>
</feature>
<comment type="function">
    <text evidence="1 13">Transfers the gamma-phosphate of ATP to the 4'-position of a tetraacyldisaccharide 1-phosphate intermediate (termed DS-1-P) to form tetraacyldisaccharide 1,4'-bis-phosphate (lipid IVA).</text>
</comment>
<evidence type="ECO:0000256" key="5">
    <source>
        <dbReference type="ARBA" id="ARBA00022516"/>
    </source>
</evidence>